<dbReference type="EMBL" id="CP091430">
    <property type="protein sequence ID" value="UVI31682.1"/>
    <property type="molecule type" value="Genomic_DNA"/>
</dbReference>
<evidence type="ECO:0000256" key="4">
    <source>
        <dbReference type="ARBA" id="ARBA00022475"/>
    </source>
</evidence>
<dbReference type="CDD" id="cd00075">
    <property type="entry name" value="HATPase"/>
    <property type="match status" value="1"/>
</dbReference>
<dbReference type="PANTHER" id="PTHR45436:SF5">
    <property type="entry name" value="SENSOR HISTIDINE KINASE TRCS"/>
    <property type="match status" value="1"/>
</dbReference>
<feature type="domain" description="Histidine kinase" evidence="15">
    <location>
        <begin position="258"/>
        <end position="475"/>
    </location>
</feature>
<evidence type="ECO:0000313" key="17">
    <source>
        <dbReference type="EMBL" id="UVI31682.1"/>
    </source>
</evidence>
<keyword evidence="10" id="KW-0067">ATP-binding</keyword>
<accession>A0ABY5SCK9</accession>
<keyword evidence="18" id="KW-1185">Reference proteome</keyword>
<dbReference type="RefSeq" id="WP_258387744.1">
    <property type="nucleotide sequence ID" value="NZ_CP091430.1"/>
</dbReference>
<keyword evidence="12" id="KW-0902">Two-component regulatory system</keyword>
<dbReference type="SUPFAM" id="SSF158472">
    <property type="entry name" value="HAMP domain-like"/>
    <property type="match status" value="1"/>
</dbReference>
<evidence type="ECO:0000256" key="7">
    <source>
        <dbReference type="ARBA" id="ARBA00022692"/>
    </source>
</evidence>
<organism evidence="17 18">
    <name type="scientific">Paenibacillus spongiae</name>
    <dbReference type="NCBI Taxonomy" id="2909671"/>
    <lineage>
        <taxon>Bacteria</taxon>
        <taxon>Bacillati</taxon>
        <taxon>Bacillota</taxon>
        <taxon>Bacilli</taxon>
        <taxon>Bacillales</taxon>
        <taxon>Paenibacillaceae</taxon>
        <taxon>Paenibacillus</taxon>
    </lineage>
</organism>
<dbReference type="SUPFAM" id="SSF55874">
    <property type="entry name" value="ATPase domain of HSP90 chaperone/DNA topoisomerase II/histidine kinase"/>
    <property type="match status" value="1"/>
</dbReference>
<dbReference type="SMART" id="SM00387">
    <property type="entry name" value="HATPase_c"/>
    <property type="match status" value="1"/>
</dbReference>
<evidence type="ECO:0000256" key="14">
    <source>
        <dbReference type="SAM" id="Phobius"/>
    </source>
</evidence>
<dbReference type="Gene3D" id="1.10.287.130">
    <property type="match status" value="1"/>
</dbReference>
<evidence type="ECO:0000256" key="6">
    <source>
        <dbReference type="ARBA" id="ARBA00022679"/>
    </source>
</evidence>
<dbReference type="EC" id="2.7.13.3" evidence="3"/>
<evidence type="ECO:0000256" key="11">
    <source>
        <dbReference type="ARBA" id="ARBA00022989"/>
    </source>
</evidence>
<evidence type="ECO:0000259" key="15">
    <source>
        <dbReference type="PROSITE" id="PS50109"/>
    </source>
</evidence>
<comment type="subcellular location">
    <subcellularLocation>
        <location evidence="2">Cell membrane</location>
        <topology evidence="2">Multi-pass membrane protein</topology>
    </subcellularLocation>
</comment>
<dbReference type="InterPro" id="IPR036890">
    <property type="entry name" value="HATPase_C_sf"/>
</dbReference>
<dbReference type="InterPro" id="IPR050428">
    <property type="entry name" value="TCS_sensor_his_kinase"/>
</dbReference>
<dbReference type="SUPFAM" id="SSF47384">
    <property type="entry name" value="Homodimeric domain of signal transducing histidine kinase"/>
    <property type="match status" value="1"/>
</dbReference>
<dbReference type="PROSITE" id="PS50109">
    <property type="entry name" value="HIS_KIN"/>
    <property type="match status" value="1"/>
</dbReference>
<keyword evidence="5" id="KW-0597">Phosphoprotein</keyword>
<dbReference type="CDD" id="cd00082">
    <property type="entry name" value="HisKA"/>
    <property type="match status" value="1"/>
</dbReference>
<dbReference type="SMART" id="SM00304">
    <property type="entry name" value="HAMP"/>
    <property type="match status" value="1"/>
</dbReference>
<evidence type="ECO:0000256" key="9">
    <source>
        <dbReference type="ARBA" id="ARBA00022777"/>
    </source>
</evidence>
<feature type="transmembrane region" description="Helical" evidence="14">
    <location>
        <begin position="15"/>
        <end position="37"/>
    </location>
</feature>
<evidence type="ECO:0000256" key="5">
    <source>
        <dbReference type="ARBA" id="ARBA00022553"/>
    </source>
</evidence>
<dbReference type="PANTHER" id="PTHR45436">
    <property type="entry name" value="SENSOR HISTIDINE KINASE YKOH"/>
    <property type="match status" value="1"/>
</dbReference>
<dbReference type="Pfam" id="PF00672">
    <property type="entry name" value="HAMP"/>
    <property type="match status" value="1"/>
</dbReference>
<dbReference type="InterPro" id="IPR003661">
    <property type="entry name" value="HisK_dim/P_dom"/>
</dbReference>
<gene>
    <name evidence="17" type="ORF">L1F29_07655</name>
</gene>
<comment type="catalytic activity">
    <reaction evidence="1">
        <text>ATP + protein L-histidine = ADP + protein N-phospho-L-histidine.</text>
        <dbReference type="EC" id="2.7.13.3"/>
    </reaction>
</comment>
<evidence type="ECO:0000313" key="18">
    <source>
        <dbReference type="Proteomes" id="UP001057877"/>
    </source>
</evidence>
<dbReference type="GO" id="GO:0016301">
    <property type="term" value="F:kinase activity"/>
    <property type="evidence" value="ECO:0007669"/>
    <property type="project" value="UniProtKB-KW"/>
</dbReference>
<evidence type="ECO:0000256" key="13">
    <source>
        <dbReference type="ARBA" id="ARBA00023136"/>
    </source>
</evidence>
<protein>
    <recommendedName>
        <fullName evidence="3">histidine kinase</fullName>
        <ecNumber evidence="3">2.7.13.3</ecNumber>
    </recommendedName>
</protein>
<evidence type="ECO:0000256" key="3">
    <source>
        <dbReference type="ARBA" id="ARBA00012438"/>
    </source>
</evidence>
<dbReference type="Gene3D" id="6.10.340.10">
    <property type="match status" value="1"/>
</dbReference>
<dbReference type="Pfam" id="PF02518">
    <property type="entry name" value="HATPase_c"/>
    <property type="match status" value="1"/>
</dbReference>
<keyword evidence="4" id="KW-1003">Cell membrane</keyword>
<reference evidence="17" key="1">
    <citation type="submission" date="2022-01" db="EMBL/GenBank/DDBJ databases">
        <title>Paenibacillus spongiae sp. nov., isolated from marine sponge.</title>
        <authorList>
            <person name="Li Z."/>
            <person name="Zhang M."/>
        </authorList>
    </citation>
    <scope>NUCLEOTIDE SEQUENCE</scope>
    <source>
        <strain evidence="17">PHS-Z3</strain>
    </source>
</reference>
<keyword evidence="6" id="KW-0808">Transferase</keyword>
<dbReference type="SMART" id="SM00388">
    <property type="entry name" value="HisKA"/>
    <property type="match status" value="1"/>
</dbReference>
<dbReference type="CDD" id="cd06225">
    <property type="entry name" value="HAMP"/>
    <property type="match status" value="1"/>
</dbReference>
<sequence length="480" mass="53223">MKGVSGGRVRLSLKWRFTVALAALLLLTVSALSWLVLREIERDQRQKVEAELKRRSELASLRVRQTFLSDSLTDDQTFMRRSGQLLASDLSGLLSGTHIVLYDRKGNEVGNSSPLSTTGSIADTLELAKKGMTVYQVAGDNLIYMSPLVWSIGQVGIVQIHYSLKGDHDFYASIERSMRNIGLTALGISFLIGFLYVQRVTKALAKLRQAADRIRSGDYIGQSPVRRRDELGELSEGIVYMSREIEQSFARQKQFIGNISHEFKTPLTSIMAYTDLLDMYQDDPALLEEARLRIRKEADRLLEMVEKVLYLSAMEQYEFSQNAETLDISETLGDVCGRMNGKAVQFGLRIITDLRPAAVTADRESLMHIFLNLLDNAIKYNVEGGQINVSCRAEGSRCVVVIRDTGIGIPEEARAKLFEPFFTVSKDRARLTGGTGLGLSLVKRLVELQNGQVTMSDPPGGEQGTVFVVTLPLAASGVSK</sequence>
<dbReference type="PRINTS" id="PR00344">
    <property type="entry name" value="BCTRLSENSOR"/>
</dbReference>
<dbReference type="Gene3D" id="3.30.565.10">
    <property type="entry name" value="Histidine kinase-like ATPase, C-terminal domain"/>
    <property type="match status" value="1"/>
</dbReference>
<keyword evidence="9 17" id="KW-0418">Kinase</keyword>
<evidence type="ECO:0000256" key="12">
    <source>
        <dbReference type="ARBA" id="ARBA00023012"/>
    </source>
</evidence>
<name>A0ABY5SCK9_9BACL</name>
<evidence type="ECO:0000256" key="2">
    <source>
        <dbReference type="ARBA" id="ARBA00004651"/>
    </source>
</evidence>
<keyword evidence="11 14" id="KW-1133">Transmembrane helix</keyword>
<dbReference type="InterPro" id="IPR004358">
    <property type="entry name" value="Sig_transdc_His_kin-like_C"/>
</dbReference>
<evidence type="ECO:0000256" key="10">
    <source>
        <dbReference type="ARBA" id="ARBA00022840"/>
    </source>
</evidence>
<keyword evidence="7 14" id="KW-0812">Transmembrane</keyword>
<dbReference type="InterPro" id="IPR003660">
    <property type="entry name" value="HAMP_dom"/>
</dbReference>
<dbReference type="PROSITE" id="PS50885">
    <property type="entry name" value="HAMP"/>
    <property type="match status" value="1"/>
</dbReference>
<dbReference type="InterPro" id="IPR036097">
    <property type="entry name" value="HisK_dim/P_sf"/>
</dbReference>
<keyword evidence="13 14" id="KW-0472">Membrane</keyword>
<feature type="domain" description="HAMP" evidence="16">
    <location>
        <begin position="198"/>
        <end position="250"/>
    </location>
</feature>
<proteinExistence type="predicted"/>
<evidence type="ECO:0000256" key="8">
    <source>
        <dbReference type="ARBA" id="ARBA00022741"/>
    </source>
</evidence>
<evidence type="ECO:0000256" key="1">
    <source>
        <dbReference type="ARBA" id="ARBA00000085"/>
    </source>
</evidence>
<dbReference type="InterPro" id="IPR003594">
    <property type="entry name" value="HATPase_dom"/>
</dbReference>
<dbReference type="Pfam" id="PF00512">
    <property type="entry name" value="HisKA"/>
    <property type="match status" value="1"/>
</dbReference>
<feature type="transmembrane region" description="Helical" evidence="14">
    <location>
        <begin position="180"/>
        <end position="197"/>
    </location>
</feature>
<keyword evidence="8" id="KW-0547">Nucleotide-binding</keyword>
<evidence type="ECO:0000259" key="16">
    <source>
        <dbReference type="PROSITE" id="PS50885"/>
    </source>
</evidence>
<dbReference type="Proteomes" id="UP001057877">
    <property type="component" value="Chromosome"/>
</dbReference>
<dbReference type="InterPro" id="IPR005467">
    <property type="entry name" value="His_kinase_dom"/>
</dbReference>